<dbReference type="EMBL" id="JOJR01000237">
    <property type="protein sequence ID" value="RCN41416.1"/>
    <property type="molecule type" value="Genomic_DNA"/>
</dbReference>
<evidence type="ECO:0000313" key="2">
    <source>
        <dbReference type="Proteomes" id="UP000252519"/>
    </source>
</evidence>
<keyword evidence="2" id="KW-1185">Reference proteome</keyword>
<protein>
    <submittedName>
        <fullName evidence="1">Tetratricopeptide repeat protein</fullName>
    </submittedName>
</protein>
<dbReference type="AlphaFoldDB" id="A0A368GAI8"/>
<gene>
    <name evidence="1" type="ORF">ANCCAN_12634</name>
</gene>
<accession>A0A368GAI8</accession>
<proteinExistence type="predicted"/>
<name>A0A368GAI8_ANCCA</name>
<dbReference type="STRING" id="29170.A0A368GAI8"/>
<evidence type="ECO:0000313" key="1">
    <source>
        <dbReference type="EMBL" id="RCN41416.1"/>
    </source>
</evidence>
<sequence length="61" mass="6830">MTADANRAESMMCMDRAREALKNGDPEKAKRLLGKAKKLDPNQDIEFGSVVDEVQQYSTVQ</sequence>
<reference evidence="1 2" key="1">
    <citation type="submission" date="2014-10" db="EMBL/GenBank/DDBJ databases">
        <title>Draft genome of the hookworm Ancylostoma caninum.</title>
        <authorList>
            <person name="Mitreva M."/>
        </authorList>
    </citation>
    <scope>NUCLEOTIDE SEQUENCE [LARGE SCALE GENOMIC DNA]</scope>
    <source>
        <strain evidence="1 2">Baltimore</strain>
    </source>
</reference>
<comment type="caution">
    <text evidence="1">The sequence shown here is derived from an EMBL/GenBank/DDBJ whole genome shotgun (WGS) entry which is preliminary data.</text>
</comment>
<dbReference type="Proteomes" id="UP000252519">
    <property type="component" value="Unassembled WGS sequence"/>
</dbReference>
<organism evidence="1 2">
    <name type="scientific">Ancylostoma caninum</name>
    <name type="common">Dog hookworm</name>
    <dbReference type="NCBI Taxonomy" id="29170"/>
    <lineage>
        <taxon>Eukaryota</taxon>
        <taxon>Metazoa</taxon>
        <taxon>Ecdysozoa</taxon>
        <taxon>Nematoda</taxon>
        <taxon>Chromadorea</taxon>
        <taxon>Rhabditida</taxon>
        <taxon>Rhabditina</taxon>
        <taxon>Rhabditomorpha</taxon>
        <taxon>Strongyloidea</taxon>
        <taxon>Ancylostomatidae</taxon>
        <taxon>Ancylostomatinae</taxon>
        <taxon>Ancylostoma</taxon>
    </lineage>
</organism>